<dbReference type="Gene3D" id="3.40.630.30">
    <property type="match status" value="1"/>
</dbReference>
<feature type="domain" description="N-acetyltransferase" evidence="2">
    <location>
        <begin position="14"/>
        <end position="172"/>
    </location>
</feature>
<reference evidence="4" key="1">
    <citation type="submission" date="2020-06" db="EMBL/GenBank/DDBJ databases">
        <title>A chromosome-scale genome assembly of Talaromyces rugulosus W13939.</title>
        <authorList>
            <person name="Wang B."/>
            <person name="Guo L."/>
            <person name="Ye K."/>
            <person name="Wang L."/>
        </authorList>
    </citation>
    <scope>NUCLEOTIDE SEQUENCE [LARGE SCALE GENOMIC DNA]</scope>
    <source>
        <strain evidence="4">W13939</strain>
    </source>
</reference>
<keyword evidence="1" id="KW-0808">Transferase</keyword>
<dbReference type="SUPFAM" id="SSF55729">
    <property type="entry name" value="Acyl-CoA N-acyltransferases (Nat)"/>
    <property type="match status" value="1"/>
</dbReference>
<dbReference type="KEGG" id="trg:TRUGW13939_02338"/>
<organism evidence="3 4">
    <name type="scientific">Talaromyces rugulosus</name>
    <name type="common">Penicillium rugulosum</name>
    <dbReference type="NCBI Taxonomy" id="121627"/>
    <lineage>
        <taxon>Eukaryota</taxon>
        <taxon>Fungi</taxon>
        <taxon>Dikarya</taxon>
        <taxon>Ascomycota</taxon>
        <taxon>Pezizomycotina</taxon>
        <taxon>Eurotiomycetes</taxon>
        <taxon>Eurotiomycetidae</taxon>
        <taxon>Eurotiales</taxon>
        <taxon>Trichocomaceae</taxon>
        <taxon>Talaromyces</taxon>
        <taxon>Talaromyces sect. Islandici</taxon>
    </lineage>
</organism>
<name>A0A7H8QMY8_TALRU</name>
<gene>
    <name evidence="3" type="ORF">TRUGW13939_02338</name>
</gene>
<protein>
    <recommendedName>
        <fullName evidence="2">N-acetyltransferase domain-containing protein</fullName>
    </recommendedName>
</protein>
<dbReference type="PANTHER" id="PTHR13947:SF37">
    <property type="entry name" value="LD18367P"/>
    <property type="match status" value="1"/>
</dbReference>
<dbReference type="GeneID" id="55989847"/>
<sequence length="184" mass="21101">MEDDNNKPQTQKPFTLRTHRPGDIGWITHRHGILYATEYNFSERFESVVARISADFIDNYDPLSERCWIAESTKGSGEFLGSVMLVNDRDRPRTAKIRLLLVEPSARGMGVGRGLVRKCIQFARQANYERIALLTTSFLAPAKHIYHSEGFRMVKEEEHETFGRTVMGEFWELELGSSTTENKS</sequence>
<dbReference type="GO" id="GO:0008080">
    <property type="term" value="F:N-acetyltransferase activity"/>
    <property type="evidence" value="ECO:0007669"/>
    <property type="project" value="InterPro"/>
</dbReference>
<evidence type="ECO:0000256" key="1">
    <source>
        <dbReference type="ARBA" id="ARBA00022679"/>
    </source>
</evidence>
<dbReference type="PANTHER" id="PTHR13947">
    <property type="entry name" value="GNAT FAMILY N-ACETYLTRANSFERASE"/>
    <property type="match status" value="1"/>
</dbReference>
<dbReference type="EMBL" id="CP055898">
    <property type="protein sequence ID" value="QKX55246.1"/>
    <property type="molecule type" value="Genomic_DNA"/>
</dbReference>
<evidence type="ECO:0000313" key="3">
    <source>
        <dbReference type="EMBL" id="QKX55246.1"/>
    </source>
</evidence>
<accession>A0A7H8QMY8</accession>
<evidence type="ECO:0000259" key="2">
    <source>
        <dbReference type="PROSITE" id="PS51186"/>
    </source>
</evidence>
<dbReference type="Proteomes" id="UP000509510">
    <property type="component" value="Chromosome I"/>
</dbReference>
<dbReference type="AlphaFoldDB" id="A0A7H8QMY8"/>
<dbReference type="InterPro" id="IPR016181">
    <property type="entry name" value="Acyl_CoA_acyltransferase"/>
</dbReference>
<dbReference type="OrthoDB" id="41532at2759"/>
<proteinExistence type="predicted"/>
<dbReference type="CDD" id="cd04301">
    <property type="entry name" value="NAT_SF"/>
    <property type="match status" value="1"/>
</dbReference>
<evidence type="ECO:0000313" key="4">
    <source>
        <dbReference type="Proteomes" id="UP000509510"/>
    </source>
</evidence>
<dbReference type="RefSeq" id="XP_035341425.1">
    <property type="nucleotide sequence ID" value="XM_035485532.1"/>
</dbReference>
<keyword evidence="4" id="KW-1185">Reference proteome</keyword>
<dbReference type="InterPro" id="IPR000182">
    <property type="entry name" value="GNAT_dom"/>
</dbReference>
<dbReference type="PROSITE" id="PS51186">
    <property type="entry name" value="GNAT"/>
    <property type="match status" value="1"/>
</dbReference>
<dbReference type="InterPro" id="IPR050769">
    <property type="entry name" value="NAT_camello-type"/>
</dbReference>
<dbReference type="Pfam" id="PF00583">
    <property type="entry name" value="Acetyltransf_1"/>
    <property type="match status" value="1"/>
</dbReference>